<dbReference type="GO" id="GO:0005634">
    <property type="term" value="C:nucleus"/>
    <property type="evidence" value="ECO:0007669"/>
    <property type="project" value="InterPro"/>
</dbReference>
<dbReference type="Proteomes" id="UP000504610">
    <property type="component" value="Chromosome 9"/>
</dbReference>
<dbReference type="InterPro" id="IPR056149">
    <property type="entry name" value="PRP5/DDX46/KHDC4_KH"/>
</dbReference>
<dbReference type="AlphaFoldDB" id="A0A6J0LCN1"/>
<sequence length="507" mass="57004">MTGEGDKARVSPHESATTNEASESRQRYRFSSPIEPIRIVNLLKLMHFVCVCVCVWGRKKIRWDPMACLNNTVAPKLNQPRAHDELIIAREIVINDAEASLRHKLTNRSTQDEIQRSTGAMVITRGKYRLPNAPPDGEKPLYLHISAASHLKETTERILAVDRAAALIEEMMRQKTSSQVGVVGFHTVKDSVSNNVNVYFKCQGRMYSVVMKAATEEITMSMLEARICKKVGLDESRVKLRLSYIPLLVGFDEQFTISDDEDLCVYLTSTDKENRRCMLYVEVTSISELPEQLSRAGEGSSLGLNYEELNSKDDEIGAKAFYVGNGQVEEQIEAMKADEAEYVDNGMEMSDMHDKYVESQFMEAWEDGLDFTIQQEFPNKRAVQELVSIAAGSNGFGFDVKKSDKLRLVLKCHKEGCKWGLRAARIAKTELFSIRSYTKMHTCSRDGESKNNLKGKITPQIVASLLHDDYPGQTLTPKSIIDFVSTKLGAKISYSTALRGKNLYSSF</sequence>
<evidence type="ECO:0000313" key="5">
    <source>
        <dbReference type="Proteomes" id="UP000504610"/>
    </source>
</evidence>
<evidence type="ECO:0000259" key="4">
    <source>
        <dbReference type="Pfam" id="PF23469"/>
    </source>
</evidence>
<organism evidence="5 6">
    <name type="scientific">Raphanus sativus</name>
    <name type="common">Radish</name>
    <name type="synonym">Raphanus raphanistrum var. sativus</name>
    <dbReference type="NCBI Taxonomy" id="3726"/>
    <lineage>
        <taxon>Eukaryota</taxon>
        <taxon>Viridiplantae</taxon>
        <taxon>Streptophyta</taxon>
        <taxon>Embryophyta</taxon>
        <taxon>Tracheophyta</taxon>
        <taxon>Spermatophyta</taxon>
        <taxon>Magnoliopsida</taxon>
        <taxon>eudicotyledons</taxon>
        <taxon>Gunneridae</taxon>
        <taxon>Pentapetalae</taxon>
        <taxon>rosids</taxon>
        <taxon>malvids</taxon>
        <taxon>Brassicales</taxon>
        <taxon>Brassicaceae</taxon>
        <taxon>Brassiceae</taxon>
        <taxon>Raphanus</taxon>
    </lineage>
</organism>
<feature type="region of interest" description="Disordered" evidence="1">
    <location>
        <begin position="1"/>
        <end position="27"/>
    </location>
</feature>
<dbReference type="InterPro" id="IPR004332">
    <property type="entry name" value="Transposase_MuDR"/>
</dbReference>
<evidence type="ECO:0000256" key="1">
    <source>
        <dbReference type="SAM" id="MobiDB-lite"/>
    </source>
</evidence>
<accession>A0A6J0LCN1</accession>
<dbReference type="RefSeq" id="XP_018457945.2">
    <property type="nucleotide sequence ID" value="XM_018602443.2"/>
</dbReference>
<dbReference type="OrthoDB" id="1051229at2759"/>
<dbReference type="InterPro" id="IPR018290">
    <property type="entry name" value="MULE_transposase_N"/>
</dbReference>
<reference evidence="5" key="1">
    <citation type="journal article" date="2019" name="Database">
        <title>The radish genome database (RadishGD): an integrated information resource for radish genomics.</title>
        <authorList>
            <person name="Yu H.J."/>
            <person name="Baek S."/>
            <person name="Lee Y.J."/>
            <person name="Cho A."/>
            <person name="Mun J.H."/>
        </authorList>
    </citation>
    <scope>NUCLEOTIDE SEQUENCE [LARGE SCALE GENOMIC DNA]</scope>
    <source>
        <strain evidence="5">cv. WK10039</strain>
    </source>
</reference>
<gene>
    <name evidence="6" type="primary">LOC108828686</name>
</gene>
<dbReference type="KEGG" id="rsz:108828686"/>
<feature type="domain" description="MULE transposase N-terminal all-beta" evidence="3">
    <location>
        <begin position="229"/>
        <end position="332"/>
    </location>
</feature>
<name>A0A6J0LCN1_RAPSA</name>
<reference evidence="6" key="2">
    <citation type="submission" date="2025-08" db="UniProtKB">
        <authorList>
            <consortium name="RefSeq"/>
        </authorList>
    </citation>
    <scope>IDENTIFICATION</scope>
    <source>
        <tissue evidence="6">Leaf</tissue>
    </source>
</reference>
<dbReference type="Pfam" id="PF03108">
    <property type="entry name" value="DBD_Tnp_Mut"/>
    <property type="match status" value="1"/>
</dbReference>
<evidence type="ECO:0000259" key="2">
    <source>
        <dbReference type="Pfam" id="PF03108"/>
    </source>
</evidence>
<dbReference type="GeneID" id="108828686"/>
<dbReference type="InterPro" id="IPR031121">
    <property type="entry name" value="RIK/BLOM7"/>
</dbReference>
<feature type="compositionally biased region" description="Basic and acidic residues" evidence="1">
    <location>
        <begin position="1"/>
        <end position="12"/>
    </location>
</feature>
<dbReference type="PANTHER" id="PTHR15744">
    <property type="entry name" value="BLOM7"/>
    <property type="match status" value="1"/>
</dbReference>
<proteinExistence type="predicted"/>
<evidence type="ECO:0000259" key="3">
    <source>
        <dbReference type="Pfam" id="PF10532"/>
    </source>
</evidence>
<evidence type="ECO:0000313" key="6">
    <source>
        <dbReference type="RefSeq" id="XP_018457945.2"/>
    </source>
</evidence>
<dbReference type="GO" id="GO:0003723">
    <property type="term" value="F:RNA binding"/>
    <property type="evidence" value="ECO:0007669"/>
    <property type="project" value="InterPro"/>
</dbReference>
<keyword evidence="5" id="KW-1185">Reference proteome</keyword>
<dbReference type="CDD" id="cd22471">
    <property type="entry name" value="KH-I_RIK_like_rpt1"/>
    <property type="match status" value="1"/>
</dbReference>
<dbReference type="Pfam" id="PF23469">
    <property type="entry name" value="KH_12"/>
    <property type="match status" value="1"/>
</dbReference>
<feature type="domain" description="Transposase MuDR plant" evidence="2">
    <location>
        <begin position="375"/>
        <end position="434"/>
    </location>
</feature>
<protein>
    <submittedName>
        <fullName evidence="6">Uncharacterized protein LOC108828686 isoform X1</fullName>
    </submittedName>
</protein>
<feature type="domain" description="ATP-dependent RNA helicase PRP5/DDX46/KHDC4 KH" evidence="4">
    <location>
        <begin position="88"/>
        <end position="176"/>
    </location>
</feature>
<dbReference type="Pfam" id="PF10532">
    <property type="entry name" value="Plant_all_beta"/>
    <property type="match status" value="1"/>
</dbReference>
<dbReference type="PANTHER" id="PTHR15744:SF3">
    <property type="entry name" value="BNAA05G13040D PROTEIN"/>
    <property type="match status" value="1"/>
</dbReference>